<dbReference type="PANTHER" id="PTHR13710:SF105">
    <property type="entry name" value="ATP-DEPENDENT DNA HELICASE Q1"/>
    <property type="match status" value="1"/>
</dbReference>
<reference evidence="7 8" key="1">
    <citation type="journal article" date="2016" name="Mol. Biol. Evol.">
        <title>Comparative Genomics of Early-Diverging Mushroom-Forming Fungi Provides Insights into the Origins of Lignocellulose Decay Capabilities.</title>
        <authorList>
            <person name="Nagy L.G."/>
            <person name="Riley R."/>
            <person name="Tritt A."/>
            <person name="Adam C."/>
            <person name="Daum C."/>
            <person name="Floudas D."/>
            <person name="Sun H."/>
            <person name="Yadav J.S."/>
            <person name="Pangilinan J."/>
            <person name="Larsson K.H."/>
            <person name="Matsuura K."/>
            <person name="Barry K."/>
            <person name="Labutti K."/>
            <person name="Kuo R."/>
            <person name="Ohm R.A."/>
            <person name="Bhattacharya S.S."/>
            <person name="Shirouzu T."/>
            <person name="Yoshinaga Y."/>
            <person name="Martin F.M."/>
            <person name="Grigoriev I.V."/>
            <person name="Hibbett D.S."/>
        </authorList>
    </citation>
    <scope>NUCLEOTIDE SEQUENCE [LARGE SCALE GENOMIC DNA]</scope>
    <source>
        <strain evidence="7 8">CBS 109695</strain>
    </source>
</reference>
<dbReference type="GO" id="GO:0043138">
    <property type="term" value="F:3'-5' DNA helicase activity"/>
    <property type="evidence" value="ECO:0007669"/>
    <property type="project" value="UniProtKB-EC"/>
</dbReference>
<dbReference type="GO" id="GO:0000724">
    <property type="term" value="P:double-strand break repair via homologous recombination"/>
    <property type="evidence" value="ECO:0007669"/>
    <property type="project" value="TreeGrafter"/>
</dbReference>
<evidence type="ECO:0000256" key="5">
    <source>
        <dbReference type="ARBA" id="ARBA00034808"/>
    </source>
</evidence>
<dbReference type="SUPFAM" id="SSF52540">
    <property type="entry name" value="P-loop containing nucleoside triphosphate hydrolases"/>
    <property type="match status" value="2"/>
</dbReference>
<dbReference type="Gene3D" id="3.40.50.300">
    <property type="entry name" value="P-loop containing nucleotide triphosphate hydrolases"/>
    <property type="match status" value="1"/>
</dbReference>
<proteinExistence type="inferred from homology"/>
<dbReference type="PANTHER" id="PTHR13710">
    <property type="entry name" value="DNA HELICASE RECQ FAMILY MEMBER"/>
    <property type="match status" value="1"/>
</dbReference>
<evidence type="ECO:0000256" key="6">
    <source>
        <dbReference type="SAM" id="MobiDB-lite"/>
    </source>
</evidence>
<feature type="compositionally biased region" description="Pro residues" evidence="6">
    <location>
        <begin position="195"/>
        <end position="206"/>
    </location>
</feature>
<dbReference type="STRING" id="436010.A0A166RFP2"/>
<feature type="compositionally biased region" description="Pro residues" evidence="6">
    <location>
        <begin position="108"/>
        <end position="119"/>
    </location>
</feature>
<dbReference type="GO" id="GO:0003677">
    <property type="term" value="F:DNA binding"/>
    <property type="evidence" value="ECO:0007669"/>
    <property type="project" value="UniProtKB-KW"/>
</dbReference>
<feature type="region of interest" description="Disordered" evidence="6">
    <location>
        <begin position="101"/>
        <end position="129"/>
    </location>
</feature>
<evidence type="ECO:0000256" key="1">
    <source>
        <dbReference type="ARBA" id="ARBA00005446"/>
    </source>
</evidence>
<evidence type="ECO:0000256" key="4">
    <source>
        <dbReference type="ARBA" id="ARBA00034617"/>
    </source>
</evidence>
<evidence type="ECO:0000256" key="3">
    <source>
        <dbReference type="ARBA" id="ARBA00023235"/>
    </source>
</evidence>
<dbReference type="GO" id="GO:0005737">
    <property type="term" value="C:cytoplasm"/>
    <property type="evidence" value="ECO:0007669"/>
    <property type="project" value="TreeGrafter"/>
</dbReference>
<dbReference type="GO" id="GO:0005694">
    <property type="term" value="C:chromosome"/>
    <property type="evidence" value="ECO:0007669"/>
    <property type="project" value="TreeGrafter"/>
</dbReference>
<dbReference type="EMBL" id="KV417504">
    <property type="protein sequence ID" value="KZP28220.1"/>
    <property type="molecule type" value="Genomic_DNA"/>
</dbReference>
<feature type="region of interest" description="Disordered" evidence="6">
    <location>
        <begin position="163"/>
        <end position="216"/>
    </location>
</feature>
<protein>
    <recommendedName>
        <fullName evidence="5">DNA 3'-5' helicase</fullName>
        <ecNumber evidence="5">5.6.2.4</ecNumber>
    </recommendedName>
</protein>
<sequence length="602" mass="66571">MFSPSTCNAIDVPILRPCLKGLQKALLPANQPKISLNHILSSACHTMQPIHAQMLSKPAPEGPITSQPAKKKIPREDPWYPLYLDLDMPLQPSQLLLCTATPSTLPTTPAPLPSSPLPPSSDDHEYSELDQNEWAHVNASEMDTTKPVNIEHSEMDNTDQANIEDLPHVSTPPSNIEDQPHPRTPPSNIKDQPCPRTPPSRPPAPPSRSSQSTEGLQDFASRPLTATIIGSYPSSAHTADTTSSRCASREIEHEVHCVSAALNVCEATAAQQFLSASSKAAPRLRCRQYHRPWDHIGPRLVALRCLYWIPRLKAMALVLDGLHNLFMVLPTSFGKSLLYQVIVAPPHKFTINRHPRGGNVLVITPFTALLVDQANKSGALGIPAYNWQDRQALGPVSSTNWLIFIQPESFITGSWSGMPEAKYPTTTSSSMKGKGSVEGVDKHIKKVWIPLAVFKHRVQIIFTAATMPPYMVDKYRALLSHSNFNIIQAPSDRPNIVFHLIPAYTEPFPPRRDYHYEDVVYAIIHVFTALIIWSSTPNDHILVFFPRTRTVQAFAEAHNYLWHNCSRSKIGLNTTLAAWDAGTSRVLVGTTSLAQGLDSPDV</sequence>
<dbReference type="OrthoDB" id="2674601at2759"/>
<comment type="catalytic activity">
    <reaction evidence="4">
        <text>Couples ATP hydrolysis with the unwinding of duplex DNA by translocating in the 3'-5' direction.</text>
        <dbReference type="EC" id="5.6.2.4"/>
    </reaction>
</comment>
<dbReference type="InterPro" id="IPR027417">
    <property type="entry name" value="P-loop_NTPase"/>
</dbReference>
<organism evidence="7 8">
    <name type="scientific">Athelia psychrophila</name>
    <dbReference type="NCBI Taxonomy" id="1759441"/>
    <lineage>
        <taxon>Eukaryota</taxon>
        <taxon>Fungi</taxon>
        <taxon>Dikarya</taxon>
        <taxon>Basidiomycota</taxon>
        <taxon>Agaricomycotina</taxon>
        <taxon>Agaricomycetes</taxon>
        <taxon>Agaricomycetidae</taxon>
        <taxon>Atheliales</taxon>
        <taxon>Atheliaceae</taxon>
        <taxon>Athelia</taxon>
    </lineage>
</organism>
<evidence type="ECO:0000313" key="8">
    <source>
        <dbReference type="Proteomes" id="UP000076532"/>
    </source>
</evidence>
<dbReference type="GO" id="GO:0009378">
    <property type="term" value="F:four-way junction helicase activity"/>
    <property type="evidence" value="ECO:0007669"/>
    <property type="project" value="TreeGrafter"/>
</dbReference>
<comment type="similarity">
    <text evidence="1">Belongs to the helicase family. RecQ subfamily.</text>
</comment>
<name>A0A166RFP2_9AGAM</name>
<keyword evidence="8" id="KW-1185">Reference proteome</keyword>
<keyword evidence="3" id="KW-0413">Isomerase</keyword>
<dbReference type="Proteomes" id="UP000076532">
    <property type="component" value="Unassembled WGS sequence"/>
</dbReference>
<accession>A0A166RFP2</accession>
<dbReference type="EC" id="5.6.2.4" evidence="5"/>
<keyword evidence="2" id="KW-0238">DNA-binding</keyword>
<gene>
    <name evidence="7" type="ORF">FIBSPDRAFT_885819</name>
</gene>
<dbReference type="AlphaFoldDB" id="A0A166RFP2"/>
<evidence type="ECO:0000256" key="2">
    <source>
        <dbReference type="ARBA" id="ARBA00023125"/>
    </source>
</evidence>
<evidence type="ECO:0000313" key="7">
    <source>
        <dbReference type="EMBL" id="KZP28220.1"/>
    </source>
</evidence>